<dbReference type="EMBL" id="DYDO01000010">
    <property type="protein sequence ID" value="DBA16908.1"/>
    <property type="molecule type" value="Genomic_DNA"/>
</dbReference>
<evidence type="ECO:0000313" key="5">
    <source>
        <dbReference type="EMBL" id="DBA16908.1"/>
    </source>
</evidence>
<sequence>MFSQDKLTAFLKTLKALMSENCFKCSVFLKEIWEQPRPPVLEVVWHLNSMDIIGIEDVLESCTDISSAVNWFCTEMKALCLQIEDSSVDLEFVEQIVSNLLAVLIGKAFCQSASSVKNLEQSKMTKISLSILDTMLSWLLDAIVETGSGQPYKPGVERHWLLAYKVPRYRARVIPESLEEFFLHTLSQTLTYKPQLKVSDAIRFQGRWSFAKTCQLLMDLYRKLFVLLSAEKLTSHVQTILDTQEVNWYHVLSFFSCLVICQSEAQLLVKDLLSRLLSQAFETYELEYLITAFLIARQAALEGPAAFMSYTDWFKSTFGSANSYQSTSKKSLVFLLKFLSDLVPFEAPQYLKVHILHSPFVPTKFRSLFMEYITLAKTQLADMKVSIEDMGLYEDLSVRSDKDQPQSQAQQDVEKAVKIFENTGKIPASVMEASIFRRPYFTSRFLPALLTPRVLPKVPDSLMLLIDALKRADKIPVNILNSYLDACELEKHRKLEGNEKMDVSLNEEPIAKLQSALWELRPYVTDSKRYDEVSSQIAIISDRLTAVIDPGGPNTIPVISEPLFSHSVEDLEPQELTVSDLLLTSFCQCVLVASGTNPPDRQGQWPTLYVKMLCGHRKALFALLTRILHLLSHQAPLLTDAHVVGLAAFSVHLHECWKSLTPTSSDIPSLGKYWEALLSSQCPGSLSVVLRFCTAAISYACCRFTLLSPEASFDSVPPLIMRKTQHLLPRLFLETRRQVLKEEETDTPITFTTLSLSSASWKDAALSLWSQACLQEHFKKDLFRLSFRDWLLWELSLNPDIDPLSDMERQDYQRWAVNQCFLPESSTTGGCGNNLEKACSTIVNAILDFITSSDSGPGRRPSNGCTGLNCILSRLQELVCDFLLSHSSKSIQVHFLLDEFHQRLAKLSDSMETEAQLRRQCELAMCCRILLGLPSSLLVRPYCDRGFTTLKSDDFFQFVCKHLKNISQLGYALPYDITAHFFRGLLSTSAQCEDPGEAVNAVLATAYTCCPIMMTSAALWWPQLNAAITCQWNCLYEDELPKEIETLRKMQADVDRLLSQGSALCPTDTIWLSAAFLHFTIRRNKVQQERLPDLLRSFSTKALQLLDCLLFFSIMDLIHPTLKGGVEHKLSLEYCIQTVQCLEERGGSWLSTFQLKSEKYKSHLHQSASEEFLKLIPLSYFSLAVCLPVESVVNQQNFLPVSLEMYTQLFQLFLDGNPLLDPLQIIDSWDEKDPELAGLLKNFLQSPEDDCMYDEPDLFL</sequence>
<comment type="caution">
    <text evidence="5">The sequence shown here is derived from an EMBL/GenBank/DDBJ whole genome shotgun (WGS) entry which is preliminary data.</text>
</comment>
<dbReference type="InterPro" id="IPR003516">
    <property type="entry name" value="FANCA"/>
</dbReference>
<feature type="domain" description="Fanconi anaemia group A protein C-terminal" evidence="1">
    <location>
        <begin position="1072"/>
        <end position="1217"/>
    </location>
</feature>
<organism evidence="5 6">
    <name type="scientific">Pyxicephalus adspersus</name>
    <name type="common">African bullfrog</name>
    <dbReference type="NCBI Taxonomy" id="30357"/>
    <lineage>
        <taxon>Eukaryota</taxon>
        <taxon>Metazoa</taxon>
        <taxon>Chordata</taxon>
        <taxon>Craniata</taxon>
        <taxon>Vertebrata</taxon>
        <taxon>Euteleostomi</taxon>
        <taxon>Amphibia</taxon>
        <taxon>Batrachia</taxon>
        <taxon>Anura</taxon>
        <taxon>Neobatrachia</taxon>
        <taxon>Ranoidea</taxon>
        <taxon>Pyxicephalidae</taxon>
        <taxon>Pyxicephalinae</taxon>
        <taxon>Pyxicephalus</taxon>
    </lineage>
</organism>
<dbReference type="InterPro" id="IPR055277">
    <property type="entry name" value="Fanconi_A_C"/>
</dbReference>
<protein>
    <recommendedName>
        <fullName evidence="7">Fanconi anemia group A protein</fullName>
    </recommendedName>
</protein>
<proteinExistence type="predicted"/>
<evidence type="ECO:0000313" key="6">
    <source>
        <dbReference type="Proteomes" id="UP001181693"/>
    </source>
</evidence>
<dbReference type="InterPro" id="IPR031729">
    <property type="entry name" value="Fanconi_A_N"/>
</dbReference>
<dbReference type="GO" id="GO:0036297">
    <property type="term" value="P:interstrand cross-link repair"/>
    <property type="evidence" value="ECO:0007669"/>
    <property type="project" value="InterPro"/>
</dbReference>
<gene>
    <name evidence="5" type="ORF">GDO54_002435</name>
</gene>
<keyword evidence="6" id="KW-1185">Reference proteome</keyword>
<dbReference type="InterPro" id="IPR055386">
    <property type="entry name" value="FANCA_helical"/>
</dbReference>
<reference evidence="5" key="1">
    <citation type="thesis" date="2020" institute="ProQuest LLC" country="789 East Eisenhower Parkway, Ann Arbor, MI, USA">
        <title>Comparative Genomics and Chromosome Evolution.</title>
        <authorList>
            <person name="Mudd A.B."/>
        </authorList>
    </citation>
    <scope>NUCLEOTIDE SEQUENCE</scope>
    <source>
        <strain evidence="5">1538</strain>
        <tissue evidence="5">Blood</tissue>
    </source>
</reference>
<dbReference type="Proteomes" id="UP001181693">
    <property type="component" value="Unassembled WGS sequence"/>
</dbReference>
<dbReference type="Pfam" id="PF24783">
    <property type="entry name" value="FANCA_arcN"/>
    <property type="match status" value="1"/>
</dbReference>
<dbReference type="Pfam" id="PF15865">
    <property type="entry name" value="Fanconi_A_N"/>
    <property type="match status" value="1"/>
</dbReference>
<evidence type="ECO:0000259" key="4">
    <source>
        <dbReference type="Pfam" id="PF24783"/>
    </source>
</evidence>
<dbReference type="Pfam" id="PF24781">
    <property type="entry name" value="FANCA_helical"/>
    <property type="match status" value="1"/>
</dbReference>
<dbReference type="GO" id="GO:0043240">
    <property type="term" value="C:Fanconi anaemia nuclear complex"/>
    <property type="evidence" value="ECO:0007669"/>
    <property type="project" value="InterPro"/>
</dbReference>
<dbReference type="InterPro" id="IPR055387">
    <property type="entry name" value="FANCA_arcN"/>
</dbReference>
<dbReference type="PRINTS" id="PR00826">
    <property type="entry name" value="FANCONIAGENE"/>
</dbReference>
<name>A0AAV2ZSF7_PYXAD</name>
<evidence type="ECO:0000259" key="1">
    <source>
        <dbReference type="Pfam" id="PF03511"/>
    </source>
</evidence>
<evidence type="ECO:0008006" key="7">
    <source>
        <dbReference type="Google" id="ProtNLM"/>
    </source>
</evidence>
<feature type="domain" description="Fanconi anaemia group A protein helical" evidence="3">
    <location>
        <begin position="406"/>
        <end position="487"/>
    </location>
</feature>
<dbReference type="PANTHER" id="PTHR12047">
    <property type="entry name" value="FANCONI ANEMIA GROUP A PROTEIN"/>
    <property type="match status" value="1"/>
</dbReference>
<evidence type="ECO:0000259" key="2">
    <source>
        <dbReference type="Pfam" id="PF15865"/>
    </source>
</evidence>
<evidence type="ECO:0000259" key="3">
    <source>
        <dbReference type="Pfam" id="PF24781"/>
    </source>
</evidence>
<dbReference type="AlphaFoldDB" id="A0AAV2ZSF7"/>
<feature type="domain" description="Fanconi anaemia group A protein N-terminal" evidence="2">
    <location>
        <begin position="38"/>
        <end position="386"/>
    </location>
</feature>
<accession>A0AAV2ZSF7</accession>
<dbReference type="Pfam" id="PF03511">
    <property type="entry name" value="FANCA_CTD"/>
    <property type="match status" value="1"/>
</dbReference>
<dbReference type="PANTHER" id="PTHR12047:SF2">
    <property type="entry name" value="FANCONI ANEMIA GROUP A PROTEIN"/>
    <property type="match status" value="1"/>
</dbReference>
<feature type="domain" description="Fanconi anaemia group A protein arcN subdomain" evidence="4">
    <location>
        <begin position="508"/>
        <end position="736"/>
    </location>
</feature>